<dbReference type="EMBL" id="CAXIEN010000063">
    <property type="protein sequence ID" value="CAL1272731.1"/>
    <property type="molecule type" value="Genomic_DNA"/>
</dbReference>
<feature type="compositionally biased region" description="Basic and acidic residues" evidence="3">
    <location>
        <begin position="470"/>
        <end position="479"/>
    </location>
</feature>
<reference evidence="5 6" key="1">
    <citation type="submission" date="2024-04" db="EMBL/GenBank/DDBJ databases">
        <authorList>
            <person name="Rising A."/>
            <person name="Reimegard J."/>
            <person name="Sonavane S."/>
            <person name="Akerstrom W."/>
            <person name="Nylinder S."/>
            <person name="Hedman E."/>
            <person name="Kallberg Y."/>
        </authorList>
    </citation>
    <scope>NUCLEOTIDE SEQUENCE [LARGE SCALE GENOMIC DNA]</scope>
</reference>
<feature type="region of interest" description="Disordered" evidence="3">
    <location>
        <begin position="27"/>
        <end position="119"/>
    </location>
</feature>
<feature type="compositionally biased region" description="Low complexity" evidence="3">
    <location>
        <begin position="58"/>
        <end position="70"/>
    </location>
</feature>
<dbReference type="GO" id="GO:0005085">
    <property type="term" value="F:guanyl-nucleotide exchange factor activity"/>
    <property type="evidence" value="ECO:0007669"/>
    <property type="project" value="UniProtKB-KW"/>
</dbReference>
<dbReference type="InterPro" id="IPR011047">
    <property type="entry name" value="Quinoprotein_ADH-like_sf"/>
</dbReference>
<dbReference type="GO" id="GO:0005737">
    <property type="term" value="C:cytoplasm"/>
    <property type="evidence" value="ECO:0007669"/>
    <property type="project" value="UniProtKB-ARBA"/>
</dbReference>
<dbReference type="InterPro" id="IPR011993">
    <property type="entry name" value="PH-like_dom_sf"/>
</dbReference>
<feature type="compositionally biased region" description="Basic and acidic residues" evidence="3">
    <location>
        <begin position="507"/>
        <end position="519"/>
    </location>
</feature>
<dbReference type="InterPro" id="IPR001849">
    <property type="entry name" value="PH_domain"/>
</dbReference>
<dbReference type="SUPFAM" id="SSF50729">
    <property type="entry name" value="PH domain-like"/>
    <property type="match status" value="1"/>
</dbReference>
<feature type="region of interest" description="Disordered" evidence="3">
    <location>
        <begin position="326"/>
        <end position="363"/>
    </location>
</feature>
<dbReference type="InterPro" id="IPR039919">
    <property type="entry name" value="ARHGEF10/ARHGEF17"/>
</dbReference>
<feature type="compositionally biased region" description="Basic and acidic residues" evidence="3">
    <location>
        <begin position="412"/>
        <end position="436"/>
    </location>
</feature>
<feature type="domain" description="DH" evidence="4">
    <location>
        <begin position="604"/>
        <end position="792"/>
    </location>
</feature>
<gene>
    <name evidence="5" type="ORF">LARSCL_LOCUS6554</name>
</gene>
<dbReference type="Gene3D" id="2.130.10.10">
    <property type="entry name" value="YVTN repeat-like/Quinoprotein amine dehydrogenase"/>
    <property type="match status" value="1"/>
</dbReference>
<dbReference type="InterPro" id="IPR001331">
    <property type="entry name" value="GDS_CDC24_CS"/>
</dbReference>
<dbReference type="InterPro" id="IPR015943">
    <property type="entry name" value="WD40/YVTN_repeat-like_dom_sf"/>
</dbReference>
<feature type="compositionally biased region" description="Acidic residues" evidence="3">
    <location>
        <begin position="1142"/>
        <end position="1154"/>
    </location>
</feature>
<feature type="compositionally biased region" description="Polar residues" evidence="3">
    <location>
        <begin position="451"/>
        <end position="462"/>
    </location>
</feature>
<dbReference type="Pfam" id="PF19057">
    <property type="entry name" value="PH_19"/>
    <property type="match status" value="1"/>
</dbReference>
<dbReference type="SUPFAM" id="SSF48065">
    <property type="entry name" value="DBL homology domain (DH-domain)"/>
    <property type="match status" value="1"/>
</dbReference>
<keyword evidence="2" id="KW-0175">Coiled coil</keyword>
<feature type="region of interest" description="Disordered" evidence="3">
    <location>
        <begin position="565"/>
        <end position="601"/>
    </location>
</feature>
<organism evidence="5 6">
    <name type="scientific">Larinioides sclopetarius</name>
    <dbReference type="NCBI Taxonomy" id="280406"/>
    <lineage>
        <taxon>Eukaryota</taxon>
        <taxon>Metazoa</taxon>
        <taxon>Ecdysozoa</taxon>
        <taxon>Arthropoda</taxon>
        <taxon>Chelicerata</taxon>
        <taxon>Arachnida</taxon>
        <taxon>Araneae</taxon>
        <taxon>Araneomorphae</taxon>
        <taxon>Entelegynae</taxon>
        <taxon>Araneoidea</taxon>
        <taxon>Araneidae</taxon>
        <taxon>Larinioides</taxon>
    </lineage>
</organism>
<feature type="compositionally biased region" description="Basic and acidic residues" evidence="3">
    <location>
        <begin position="1155"/>
        <end position="1182"/>
    </location>
</feature>
<dbReference type="Pfam" id="PF00621">
    <property type="entry name" value="RhoGEF"/>
    <property type="match status" value="1"/>
</dbReference>
<dbReference type="InterPro" id="IPR035899">
    <property type="entry name" value="DBL_dom_sf"/>
</dbReference>
<sequence length="1506" mass="166511">MTSEASPRLPSPAPAPVSVKALAQEIEARSGTPGKGFIPKSSPPVAPSARTLQQHIGSQESTTSSSLSASPLRNITDYLSPGPSRRCSEGDIFLRCKPRPPPVAPKQRRVSLEQGSLPAVPERRTTLSRVLENSHLAPASVCQTENTSKFASFTNAVESGVTCRAEAADDFSPAIFSRSLPASSATTKQLQSPLDDIITSLEKICDEFTLPEKVSKRPERVGRRYSTADSYLDSSSYQRGNDDVFEKKQITSNASQQTSGNCRILNHSRQCPCEHAGSQDGLGTRDNPLKPSEYEFLKSTFDYVNPTFVQDDDEESEPVIYRSTLQFTPKPPDRHAVSATLQVSSPKRSPPYRVERSASSCSNNHSAGFYQNFQSKDSSDNNAIWRKSGDVQTTILDRSPGDLQIQTVRSDQRQALNKDDKQRDEACPTSDSDPKLRKPVVASKPELPKVLTSSLVSQNTESLRVKGKKAHDGARRDSSPSEELEIVKNILANLDFDKYKRRASLETDRRASDMEEKSPKPPRAQKSSSAKFKDLLDLLKPSSDCPKDSNKRPFGLCRSSSFSNTEENTFMEDREKSEELPEAPKMSTLPRGKSKTKHQPVMDTRTHVVYEILETEKSYVDSLQTLVTKYMGALKSTDYNGVVEGGIVDEIFFQIPEILSIHEEFLEGLQQRCSNWDVKYTVGDLFVEAFTKQQVIDTYTAFINNWKCAKDATKIATQAKPAFARFLEHMSREHKGKLALDALLIMPVQRIPRYELLIKELLKHTNMDHPDHHLLVQAQKEVHDLAVKINRVEREAFQIEQMQQRVREIEQHIEGVVDLCMPDRAFIRHDVVTIPGGLGTKKERCLFLFSDILLITSIKRKSTAMRKPSSTPSPSPSQSPFTVLDSNKYKLLTRFSLESMEISKSTDVSLKKAMRDIATLEEDIHILNQIKELVGKLSSPHQALEDVVRDLTNGVSKQMLEKQNSDYSLISLELTVTTQERVDNLTIQFTSPERRAVWSAAFNEAKQKLAVSTGRRLPPELKKAMPIRKTRAGLQFTCAAATLGCNQQGLREVWVCNSDGYVGQVCVLSLLPEPTVMSCNGVCNARILTIAAIPAACTMISDKSRWRAPVTEAAGVSIEVEEVVEESSEELANNGNIQLDSDSSDDDDDSELPDDEKGKDENRKRGNSIPREEGQDDMDHKQPTMWLGTEDGCVHVYHSSDNIRTKKNKIKIQHSAAIQCIIYLDNRVFVSIANGEVHIYRKESDGGWSTSDPQKVTIGSSSAPVTIMLAVAGKLWCGCQNFIHVLNTSSLLIEHSFAVSSDTTRYVLCMVTSGLGVWVTVTPSAVVRLFHATSYEPLLDVNVAPTVAKILSAATDDIIKQHKSACLRVTAMLACKDLLWIGTSAGVILTLPLPHLTSTTLNVDVIPTVTGLPHGHTGHVRFLTCVEAMPGVSMDPAGYNKYSFRSTKPKENTSGRRASTSAASTASNKLLVISGGDGYEDFSSSSGLGEQAGHDDSTNHLLLWHV</sequence>
<proteinExistence type="predicted"/>
<keyword evidence="1" id="KW-0344">Guanine-nucleotide releasing factor</keyword>
<dbReference type="Pfam" id="PF19056">
    <property type="entry name" value="WD40_2"/>
    <property type="match status" value="1"/>
</dbReference>
<dbReference type="PANTHER" id="PTHR12877:SF15">
    <property type="entry name" value="RHO GUANINE NUCLEOTIDE EXCHANGE FACTOR 17"/>
    <property type="match status" value="1"/>
</dbReference>
<dbReference type="GO" id="GO:0035556">
    <property type="term" value="P:intracellular signal transduction"/>
    <property type="evidence" value="ECO:0007669"/>
    <property type="project" value="InterPro"/>
</dbReference>
<evidence type="ECO:0000313" key="5">
    <source>
        <dbReference type="EMBL" id="CAL1272731.1"/>
    </source>
</evidence>
<dbReference type="SUPFAM" id="SSF50998">
    <property type="entry name" value="Quinoprotein alcohol dehydrogenase-like"/>
    <property type="match status" value="1"/>
</dbReference>
<dbReference type="Gene3D" id="2.30.29.30">
    <property type="entry name" value="Pleckstrin-homology domain (PH domain)/Phosphotyrosine-binding domain (PTB)"/>
    <property type="match status" value="1"/>
</dbReference>
<dbReference type="GO" id="GO:0030036">
    <property type="term" value="P:actin cytoskeleton organization"/>
    <property type="evidence" value="ECO:0007669"/>
    <property type="project" value="TreeGrafter"/>
</dbReference>
<dbReference type="PROSITE" id="PS50010">
    <property type="entry name" value="DH_2"/>
    <property type="match status" value="1"/>
</dbReference>
<evidence type="ECO:0000259" key="4">
    <source>
        <dbReference type="PROSITE" id="PS50010"/>
    </source>
</evidence>
<evidence type="ECO:0000313" key="6">
    <source>
        <dbReference type="Proteomes" id="UP001497382"/>
    </source>
</evidence>
<dbReference type="FunFam" id="1.20.900.10:FF:000003">
    <property type="entry name" value="Rho guanine nucleotide exchange factor 10 like"/>
    <property type="match status" value="1"/>
</dbReference>
<dbReference type="Proteomes" id="UP001497382">
    <property type="component" value="Unassembled WGS sequence"/>
</dbReference>
<keyword evidence="6" id="KW-1185">Reference proteome</keyword>
<feature type="coiled-coil region" evidence="2">
    <location>
        <begin position="775"/>
        <end position="819"/>
    </location>
</feature>
<accession>A0AAV1ZMY0</accession>
<name>A0AAV1ZMY0_9ARAC</name>
<dbReference type="Gene3D" id="1.20.900.10">
    <property type="entry name" value="Dbl homology (DH) domain"/>
    <property type="match status" value="1"/>
</dbReference>
<dbReference type="PANTHER" id="PTHR12877">
    <property type="entry name" value="RHO GUANINE NUCLEOTIDE EXCHANGE FACTOR"/>
    <property type="match status" value="1"/>
</dbReference>
<feature type="region of interest" description="Disordered" evidence="3">
    <location>
        <begin position="412"/>
        <end position="482"/>
    </location>
</feature>
<evidence type="ECO:0000256" key="3">
    <source>
        <dbReference type="SAM" id="MobiDB-lite"/>
    </source>
</evidence>
<protein>
    <recommendedName>
        <fullName evidence="4">DH domain-containing protein</fullName>
    </recommendedName>
</protein>
<dbReference type="PROSITE" id="PS00741">
    <property type="entry name" value="DH_1"/>
    <property type="match status" value="1"/>
</dbReference>
<feature type="region of interest" description="Disordered" evidence="3">
    <location>
        <begin position="507"/>
        <end position="531"/>
    </location>
</feature>
<dbReference type="SMART" id="SM00325">
    <property type="entry name" value="RhoGEF"/>
    <property type="match status" value="1"/>
</dbReference>
<dbReference type="SMART" id="SM00233">
    <property type="entry name" value="PH"/>
    <property type="match status" value="1"/>
</dbReference>
<comment type="caution">
    <text evidence="5">The sequence shown here is derived from an EMBL/GenBank/DDBJ whole genome shotgun (WGS) entry which is preliminary data.</text>
</comment>
<evidence type="ECO:0000256" key="2">
    <source>
        <dbReference type="SAM" id="Coils"/>
    </source>
</evidence>
<dbReference type="InterPro" id="IPR000219">
    <property type="entry name" value="DH_dom"/>
</dbReference>
<feature type="region of interest" description="Disordered" evidence="3">
    <location>
        <begin position="1122"/>
        <end position="1185"/>
    </location>
</feature>
<dbReference type="GO" id="GO:0051496">
    <property type="term" value="P:positive regulation of stress fiber assembly"/>
    <property type="evidence" value="ECO:0007669"/>
    <property type="project" value="UniProtKB-ARBA"/>
</dbReference>
<dbReference type="CDD" id="cd00160">
    <property type="entry name" value="RhoGEF"/>
    <property type="match status" value="1"/>
</dbReference>
<evidence type="ECO:0000256" key="1">
    <source>
        <dbReference type="ARBA" id="ARBA00022658"/>
    </source>
</evidence>